<dbReference type="Proteomes" id="UP000521943">
    <property type="component" value="Unassembled WGS sequence"/>
</dbReference>
<feature type="chain" id="PRO_5034819788" description="Secreted protein" evidence="1">
    <location>
        <begin position="18"/>
        <end position="124"/>
    </location>
</feature>
<dbReference type="EMBL" id="JACGCI010000002">
    <property type="protein sequence ID" value="KAF6765333.1"/>
    <property type="molecule type" value="Genomic_DNA"/>
</dbReference>
<gene>
    <name evidence="2" type="ORF">DFP72DRAFT_201733</name>
</gene>
<keyword evidence="1" id="KW-0732">Signal</keyword>
<comment type="caution">
    <text evidence="2">The sequence shown here is derived from an EMBL/GenBank/DDBJ whole genome shotgun (WGS) entry which is preliminary data.</text>
</comment>
<organism evidence="2 3">
    <name type="scientific">Ephemerocybe angulata</name>
    <dbReference type="NCBI Taxonomy" id="980116"/>
    <lineage>
        <taxon>Eukaryota</taxon>
        <taxon>Fungi</taxon>
        <taxon>Dikarya</taxon>
        <taxon>Basidiomycota</taxon>
        <taxon>Agaricomycotina</taxon>
        <taxon>Agaricomycetes</taxon>
        <taxon>Agaricomycetidae</taxon>
        <taxon>Agaricales</taxon>
        <taxon>Agaricineae</taxon>
        <taxon>Psathyrellaceae</taxon>
        <taxon>Ephemerocybe</taxon>
    </lineage>
</organism>
<sequence length="124" mass="14233">MMAVFLSLVSLPNVVLRAYVSNATDRAVGAPCSLGISRKEQTIILLESRASDPEMVSIETRPSFLSQTMRPRRVAERKEKCEYPGLPSSIEWRPSVEDWKTRIMCALVMRRLWWRTRAVRAHSL</sequence>
<dbReference type="AlphaFoldDB" id="A0A8H6MDI4"/>
<keyword evidence="3" id="KW-1185">Reference proteome</keyword>
<protein>
    <recommendedName>
        <fullName evidence="4">Secreted protein</fullName>
    </recommendedName>
</protein>
<evidence type="ECO:0008006" key="4">
    <source>
        <dbReference type="Google" id="ProtNLM"/>
    </source>
</evidence>
<evidence type="ECO:0000313" key="3">
    <source>
        <dbReference type="Proteomes" id="UP000521943"/>
    </source>
</evidence>
<name>A0A8H6MDI4_9AGAR</name>
<accession>A0A8H6MDI4</accession>
<proteinExistence type="predicted"/>
<feature type="signal peptide" evidence="1">
    <location>
        <begin position="1"/>
        <end position="17"/>
    </location>
</feature>
<evidence type="ECO:0000313" key="2">
    <source>
        <dbReference type="EMBL" id="KAF6765333.1"/>
    </source>
</evidence>
<reference evidence="2 3" key="1">
    <citation type="submission" date="2020-07" db="EMBL/GenBank/DDBJ databases">
        <title>Comparative genomics of pyrophilous fungi reveals a link between fire events and developmental genes.</title>
        <authorList>
            <consortium name="DOE Joint Genome Institute"/>
            <person name="Steindorff A.S."/>
            <person name="Carver A."/>
            <person name="Calhoun S."/>
            <person name="Stillman K."/>
            <person name="Liu H."/>
            <person name="Lipzen A."/>
            <person name="Pangilinan J."/>
            <person name="Labutti K."/>
            <person name="Bruns T.D."/>
            <person name="Grigoriev I.V."/>
        </authorList>
    </citation>
    <scope>NUCLEOTIDE SEQUENCE [LARGE SCALE GENOMIC DNA]</scope>
    <source>
        <strain evidence="2 3">CBS 144469</strain>
    </source>
</reference>
<evidence type="ECO:0000256" key="1">
    <source>
        <dbReference type="SAM" id="SignalP"/>
    </source>
</evidence>